<proteinExistence type="predicted"/>
<evidence type="ECO:0000256" key="1">
    <source>
        <dbReference type="SAM" id="Phobius"/>
    </source>
</evidence>
<dbReference type="Proteomes" id="UP000242705">
    <property type="component" value="Unassembled WGS sequence"/>
</dbReference>
<protein>
    <submittedName>
        <fullName evidence="2">Uncharacterized protein</fullName>
    </submittedName>
</protein>
<accession>A0A2T2WLI7</accession>
<feature type="transmembrane region" description="Helical" evidence="1">
    <location>
        <begin position="51"/>
        <end position="74"/>
    </location>
</feature>
<reference evidence="2 3" key="1">
    <citation type="journal article" date="2014" name="BMC Genomics">
        <title>Comparison of environmental and isolate Sulfobacillus genomes reveals diverse carbon, sulfur, nitrogen, and hydrogen metabolisms.</title>
        <authorList>
            <person name="Justice N.B."/>
            <person name="Norman A."/>
            <person name="Brown C.T."/>
            <person name="Singh A."/>
            <person name="Thomas B.C."/>
            <person name="Banfield J.F."/>
        </authorList>
    </citation>
    <scope>NUCLEOTIDE SEQUENCE [LARGE SCALE GENOMIC DNA]</scope>
    <source>
        <strain evidence="2">AMDSBA5</strain>
    </source>
</reference>
<keyword evidence="1" id="KW-1133">Transmembrane helix</keyword>
<name>A0A2T2WLI7_SULTH</name>
<evidence type="ECO:0000313" key="2">
    <source>
        <dbReference type="EMBL" id="PSR23105.1"/>
    </source>
</evidence>
<evidence type="ECO:0000313" key="3">
    <source>
        <dbReference type="Proteomes" id="UP000242705"/>
    </source>
</evidence>
<keyword evidence="1" id="KW-0812">Transmembrane</keyword>
<dbReference type="EMBL" id="PXYX01000074">
    <property type="protein sequence ID" value="PSR23105.1"/>
    <property type="molecule type" value="Genomic_DNA"/>
</dbReference>
<gene>
    <name evidence="2" type="ORF">C7B47_16135</name>
</gene>
<dbReference type="AlphaFoldDB" id="A0A2T2WLI7"/>
<comment type="caution">
    <text evidence="2">The sequence shown here is derived from an EMBL/GenBank/DDBJ whole genome shotgun (WGS) entry which is preliminary data.</text>
</comment>
<sequence>MKQTNHLDDFTQSLNVLRAQTRVMPPRTLADRLKGIPVFYDGPILYHVVKWAAYAILGVLGLHFLFQTGWIGFFGL</sequence>
<organism evidence="2 3">
    <name type="scientific">Sulfobacillus thermosulfidooxidans</name>
    <dbReference type="NCBI Taxonomy" id="28034"/>
    <lineage>
        <taxon>Bacteria</taxon>
        <taxon>Bacillati</taxon>
        <taxon>Bacillota</taxon>
        <taxon>Clostridia</taxon>
        <taxon>Eubacteriales</taxon>
        <taxon>Clostridiales Family XVII. Incertae Sedis</taxon>
        <taxon>Sulfobacillus</taxon>
    </lineage>
</organism>
<keyword evidence="1" id="KW-0472">Membrane</keyword>